<comment type="caution">
    <text evidence="1">The sequence shown here is derived from an EMBL/GenBank/DDBJ whole genome shotgun (WGS) entry which is preliminary data.</text>
</comment>
<sequence length="129" mass="14415">MKADFEHRKKRSTAHRKRSEQFEKTAKTKQQEVETLTQTVADLQASSVVLEQQVKKATEVIGNLAGEKESLQAELKAPRGVQKARRKSYSIIGSYRAKALVSAIDAFESSVSVTPSFSLEHLRPTTEIK</sequence>
<evidence type="ECO:0000313" key="2">
    <source>
        <dbReference type="Proteomes" id="UP001186974"/>
    </source>
</evidence>
<keyword evidence="2" id="KW-1185">Reference proteome</keyword>
<proteinExistence type="predicted"/>
<dbReference type="Proteomes" id="UP001186974">
    <property type="component" value="Unassembled WGS sequence"/>
</dbReference>
<accession>A0ACC3DB22</accession>
<organism evidence="1 2">
    <name type="scientific">Coniosporium uncinatum</name>
    <dbReference type="NCBI Taxonomy" id="93489"/>
    <lineage>
        <taxon>Eukaryota</taxon>
        <taxon>Fungi</taxon>
        <taxon>Dikarya</taxon>
        <taxon>Ascomycota</taxon>
        <taxon>Pezizomycotina</taxon>
        <taxon>Dothideomycetes</taxon>
        <taxon>Dothideomycetes incertae sedis</taxon>
        <taxon>Coniosporium</taxon>
    </lineage>
</organism>
<gene>
    <name evidence="1" type="ORF">LTS18_005203</name>
</gene>
<protein>
    <submittedName>
        <fullName evidence="1">Uncharacterized protein</fullName>
    </submittedName>
</protein>
<reference evidence="1" key="1">
    <citation type="submission" date="2024-09" db="EMBL/GenBank/DDBJ databases">
        <title>Black Yeasts Isolated from many extreme environments.</title>
        <authorList>
            <person name="Coleine C."/>
            <person name="Stajich J.E."/>
            <person name="Selbmann L."/>
        </authorList>
    </citation>
    <scope>NUCLEOTIDE SEQUENCE</scope>
    <source>
        <strain evidence="1">CCFEE 5737</strain>
    </source>
</reference>
<name>A0ACC3DB22_9PEZI</name>
<evidence type="ECO:0000313" key="1">
    <source>
        <dbReference type="EMBL" id="KAK3064653.1"/>
    </source>
</evidence>
<dbReference type="EMBL" id="JAWDJW010006457">
    <property type="protein sequence ID" value="KAK3064653.1"/>
    <property type="molecule type" value="Genomic_DNA"/>
</dbReference>